<dbReference type="PANTHER" id="PTHR48081:SF8">
    <property type="entry name" value="ALPHA_BETA HYDROLASE FOLD-3 DOMAIN-CONTAINING PROTEIN-RELATED"/>
    <property type="match status" value="1"/>
</dbReference>
<dbReference type="SUPFAM" id="SSF53474">
    <property type="entry name" value="alpha/beta-Hydrolases"/>
    <property type="match status" value="1"/>
</dbReference>
<evidence type="ECO:0000313" key="4">
    <source>
        <dbReference type="Proteomes" id="UP000287166"/>
    </source>
</evidence>
<reference evidence="3 4" key="1">
    <citation type="journal article" date="2018" name="Sci. Rep.">
        <title>Genome sequence of the cauliflower mushroom Sparassis crispa (Hanabiratake) and its association with beneficial usage.</title>
        <authorList>
            <person name="Kiyama R."/>
            <person name="Furutani Y."/>
            <person name="Kawaguchi K."/>
            <person name="Nakanishi T."/>
        </authorList>
    </citation>
    <scope>NUCLEOTIDE SEQUENCE [LARGE SCALE GENOMIC DNA]</scope>
</reference>
<dbReference type="Pfam" id="PF07859">
    <property type="entry name" value="Abhydrolase_3"/>
    <property type="match status" value="1"/>
</dbReference>
<proteinExistence type="predicted"/>
<dbReference type="OrthoDB" id="2152029at2759"/>
<dbReference type="Gene3D" id="3.40.50.1820">
    <property type="entry name" value="alpha/beta hydrolase"/>
    <property type="match status" value="1"/>
</dbReference>
<keyword evidence="4" id="KW-1185">Reference proteome</keyword>
<accession>A0A401GI55</accession>
<keyword evidence="1 3" id="KW-0378">Hydrolase</keyword>
<gene>
    <name evidence="3" type="ORF">SCP_0401640</name>
</gene>
<evidence type="ECO:0000313" key="3">
    <source>
        <dbReference type="EMBL" id="GBE81791.1"/>
    </source>
</evidence>
<comment type="caution">
    <text evidence="3">The sequence shown here is derived from an EMBL/GenBank/DDBJ whole genome shotgun (WGS) entry which is preliminary data.</text>
</comment>
<dbReference type="GO" id="GO:0016787">
    <property type="term" value="F:hydrolase activity"/>
    <property type="evidence" value="ECO:0007669"/>
    <property type="project" value="UniProtKB-KW"/>
</dbReference>
<sequence length="328" mass="36375">MPSKLWQKLKATNFLKKKNSSLSDTARADTTVIVSGDTEDGPDMVQTIPPIPEEFIRGDVKSWAQQAGIVLQVINARWWMKAGDGLEEVDKDNRWTALNFHGGGYMFGSAMNRKGGFSRIPSGFVDRDIFARVLSVDYTLTGSSPERLASFPLQLLEGLSAYYYMLHTLNVSPSRIIFVGDSAGAHLVLSLVRYILESQCLDPPAGIVLLSPWCDMRDPNHPSIRKFLGQLPPELMQSRYFSPALHAPLPGWPPTFISSADNERIASSIVGLEGRLSGAGVSVDWLQTEGIKENLSHDFLIRDVVAKVWPEKVQELWQRLGAWAAHLA</sequence>
<organism evidence="3 4">
    <name type="scientific">Sparassis crispa</name>
    <dbReference type="NCBI Taxonomy" id="139825"/>
    <lineage>
        <taxon>Eukaryota</taxon>
        <taxon>Fungi</taxon>
        <taxon>Dikarya</taxon>
        <taxon>Basidiomycota</taxon>
        <taxon>Agaricomycotina</taxon>
        <taxon>Agaricomycetes</taxon>
        <taxon>Polyporales</taxon>
        <taxon>Sparassidaceae</taxon>
        <taxon>Sparassis</taxon>
    </lineage>
</organism>
<evidence type="ECO:0000259" key="2">
    <source>
        <dbReference type="Pfam" id="PF07859"/>
    </source>
</evidence>
<dbReference type="RefSeq" id="XP_027612704.1">
    <property type="nucleotide sequence ID" value="XM_027756903.1"/>
</dbReference>
<name>A0A401GI55_9APHY</name>
<dbReference type="EMBL" id="BFAD01000004">
    <property type="protein sequence ID" value="GBE81791.1"/>
    <property type="molecule type" value="Genomic_DNA"/>
</dbReference>
<dbReference type="Proteomes" id="UP000287166">
    <property type="component" value="Unassembled WGS sequence"/>
</dbReference>
<dbReference type="PANTHER" id="PTHR48081">
    <property type="entry name" value="AB HYDROLASE SUPERFAMILY PROTEIN C4A8.06C"/>
    <property type="match status" value="1"/>
</dbReference>
<evidence type="ECO:0000256" key="1">
    <source>
        <dbReference type="ARBA" id="ARBA00022801"/>
    </source>
</evidence>
<dbReference type="STRING" id="139825.A0A401GI55"/>
<dbReference type="InParanoid" id="A0A401GI55"/>
<dbReference type="InterPro" id="IPR050300">
    <property type="entry name" value="GDXG_lipolytic_enzyme"/>
</dbReference>
<feature type="domain" description="Alpha/beta hydrolase fold-3" evidence="2">
    <location>
        <begin position="98"/>
        <end position="290"/>
    </location>
</feature>
<dbReference type="InterPro" id="IPR013094">
    <property type="entry name" value="AB_hydrolase_3"/>
</dbReference>
<protein>
    <submittedName>
        <fullName evidence="3">Steryl acetyl hydrolase 1</fullName>
    </submittedName>
</protein>
<dbReference type="AlphaFoldDB" id="A0A401GI55"/>
<dbReference type="GeneID" id="38778708"/>
<dbReference type="InterPro" id="IPR029058">
    <property type="entry name" value="AB_hydrolase_fold"/>
</dbReference>